<organism evidence="6 7">
    <name type="scientific">Shewanella corallii</name>
    <dbReference type="NCBI Taxonomy" id="560080"/>
    <lineage>
        <taxon>Bacteria</taxon>
        <taxon>Pseudomonadati</taxon>
        <taxon>Pseudomonadota</taxon>
        <taxon>Gammaproteobacteria</taxon>
        <taxon>Alteromonadales</taxon>
        <taxon>Shewanellaceae</taxon>
        <taxon>Shewanella</taxon>
    </lineage>
</organism>
<name>A0ABT0NBT6_9GAMM</name>
<keyword evidence="3 4" id="KW-0472">Membrane</keyword>
<feature type="transmembrane region" description="Helical" evidence="4">
    <location>
        <begin position="163"/>
        <end position="182"/>
    </location>
</feature>
<accession>A0ABT0NBT6</accession>
<feature type="transmembrane region" description="Helical" evidence="4">
    <location>
        <begin position="361"/>
        <end position="382"/>
    </location>
</feature>
<dbReference type="PANTHER" id="PTHR23534">
    <property type="entry name" value="MFS PERMEASE"/>
    <property type="match status" value="1"/>
</dbReference>
<gene>
    <name evidence="6" type="ORF">L2725_19285</name>
</gene>
<dbReference type="Pfam" id="PF07690">
    <property type="entry name" value="MFS_1"/>
    <property type="match status" value="1"/>
</dbReference>
<dbReference type="PROSITE" id="PS50850">
    <property type="entry name" value="MFS"/>
    <property type="match status" value="1"/>
</dbReference>
<feature type="transmembrane region" description="Helical" evidence="4">
    <location>
        <begin position="134"/>
        <end position="151"/>
    </location>
</feature>
<evidence type="ECO:0000313" key="6">
    <source>
        <dbReference type="EMBL" id="MCL2915889.1"/>
    </source>
</evidence>
<dbReference type="Gene3D" id="1.20.1250.20">
    <property type="entry name" value="MFS general substrate transporter like domains"/>
    <property type="match status" value="1"/>
</dbReference>
<feature type="transmembrane region" description="Helical" evidence="4">
    <location>
        <begin position="299"/>
        <end position="323"/>
    </location>
</feature>
<feature type="domain" description="Major facilitator superfamily (MFS) profile" evidence="5">
    <location>
        <begin position="208"/>
        <end position="392"/>
    </location>
</feature>
<evidence type="ECO:0000256" key="4">
    <source>
        <dbReference type="SAM" id="Phobius"/>
    </source>
</evidence>
<dbReference type="PANTHER" id="PTHR23534:SF1">
    <property type="entry name" value="MAJOR FACILITATOR SUPERFAMILY PROTEIN"/>
    <property type="match status" value="1"/>
</dbReference>
<evidence type="ECO:0000256" key="3">
    <source>
        <dbReference type="ARBA" id="ARBA00023136"/>
    </source>
</evidence>
<keyword evidence="2 4" id="KW-1133">Transmembrane helix</keyword>
<feature type="transmembrane region" description="Helical" evidence="4">
    <location>
        <begin position="94"/>
        <end position="114"/>
    </location>
</feature>
<feature type="transmembrane region" description="Helical" evidence="4">
    <location>
        <begin position="43"/>
        <end position="62"/>
    </location>
</feature>
<evidence type="ECO:0000259" key="5">
    <source>
        <dbReference type="PROSITE" id="PS50850"/>
    </source>
</evidence>
<dbReference type="EMBL" id="JAKIKT010000009">
    <property type="protein sequence ID" value="MCL2915889.1"/>
    <property type="molecule type" value="Genomic_DNA"/>
</dbReference>
<evidence type="ECO:0000256" key="2">
    <source>
        <dbReference type="ARBA" id="ARBA00022989"/>
    </source>
</evidence>
<keyword evidence="1 4" id="KW-0812">Transmembrane</keyword>
<feature type="transmembrane region" description="Helical" evidence="4">
    <location>
        <begin position="275"/>
        <end position="293"/>
    </location>
</feature>
<dbReference type="RefSeq" id="WP_249250456.1">
    <property type="nucleotide sequence ID" value="NZ_JAKIKT010000009.1"/>
</dbReference>
<reference evidence="6 7" key="1">
    <citation type="submission" date="2022-01" db="EMBL/GenBank/DDBJ databases">
        <title>Whole genome-based taxonomy of the Shewanellaceae.</title>
        <authorList>
            <person name="Martin-Rodriguez A.J."/>
        </authorList>
    </citation>
    <scope>NUCLEOTIDE SEQUENCE [LARGE SCALE GENOMIC DNA]</scope>
    <source>
        <strain evidence="6 7">DSM 21332</strain>
    </source>
</reference>
<sequence>MNKTVWLLTLAQALAMSATPIMVLLGGIVGAQLSPTPELATLPLALTVVGVALTVIPASRLMRRYGRRLVFLLGSLWGAGSGLLAMAAIQASHFWLFCFSGIMLGGAASIVLQYRFAAMEAVPVTQAAKAASRVLLGGLAAAIIGPELAVFGESLLTTRFAGAFMMLSLICLASFVVLLFYREPESLQDESSSREAGRPLPEILSSPMIWVAILGGMLGYALMSLIMTATPLHMHHHGSHSLADTKWVIQSHIIAMYLPSLFSGWLIARLGIVPMMLAGLVAYLATVVMALSGSGLLNYWSALVLLGIGWNFLFVGATALLPNCYRPVEKFRVQAFNDSFVFSAQAVASLSAGWLLHSFGWQTLLLSTLPFIGMLLIVIASWQWRQRAVSQA</sequence>
<evidence type="ECO:0000313" key="7">
    <source>
        <dbReference type="Proteomes" id="UP001202831"/>
    </source>
</evidence>
<dbReference type="InterPro" id="IPR020846">
    <property type="entry name" value="MFS_dom"/>
</dbReference>
<dbReference type="SUPFAM" id="SSF103473">
    <property type="entry name" value="MFS general substrate transporter"/>
    <property type="match status" value="1"/>
</dbReference>
<proteinExistence type="predicted"/>
<comment type="caution">
    <text evidence="6">The sequence shown here is derived from an EMBL/GenBank/DDBJ whole genome shotgun (WGS) entry which is preliminary data.</text>
</comment>
<dbReference type="InterPro" id="IPR011701">
    <property type="entry name" value="MFS"/>
</dbReference>
<feature type="transmembrane region" description="Helical" evidence="4">
    <location>
        <begin position="203"/>
        <end position="227"/>
    </location>
</feature>
<evidence type="ECO:0000256" key="1">
    <source>
        <dbReference type="ARBA" id="ARBA00022692"/>
    </source>
</evidence>
<dbReference type="InterPro" id="IPR036259">
    <property type="entry name" value="MFS_trans_sf"/>
</dbReference>
<keyword evidence="7" id="KW-1185">Reference proteome</keyword>
<protein>
    <submittedName>
        <fullName evidence="6">MFS transporter</fullName>
    </submittedName>
</protein>
<feature type="transmembrane region" description="Helical" evidence="4">
    <location>
        <begin position="69"/>
        <end position="88"/>
    </location>
</feature>
<dbReference type="Proteomes" id="UP001202831">
    <property type="component" value="Unassembled WGS sequence"/>
</dbReference>